<gene>
    <name evidence="8" type="ORF">TRITD_3Bv1G140540</name>
</gene>
<dbReference type="EMBL" id="LT934116">
    <property type="protein sequence ID" value="VAH78081.1"/>
    <property type="molecule type" value="Genomic_DNA"/>
</dbReference>
<comment type="subcellular location">
    <subcellularLocation>
        <location evidence="1">Membrane</location>
        <topology evidence="1">Multi-pass membrane protein</topology>
    </subcellularLocation>
</comment>
<dbReference type="Pfam" id="PF00005">
    <property type="entry name" value="ABC_tran"/>
    <property type="match status" value="1"/>
</dbReference>
<keyword evidence="4" id="KW-1133">Transmembrane helix</keyword>
<evidence type="ECO:0000256" key="2">
    <source>
        <dbReference type="ARBA" id="ARBA00022448"/>
    </source>
</evidence>
<dbReference type="GO" id="GO:0042626">
    <property type="term" value="F:ATPase-coupled transmembrane transporter activity"/>
    <property type="evidence" value="ECO:0007669"/>
    <property type="project" value="TreeGrafter"/>
</dbReference>
<dbReference type="InterPro" id="IPR003439">
    <property type="entry name" value="ABC_transporter-like_ATP-bd"/>
</dbReference>
<dbReference type="PANTHER" id="PTHR48041">
    <property type="entry name" value="ABC TRANSPORTER G FAMILY MEMBER 28"/>
    <property type="match status" value="1"/>
</dbReference>
<dbReference type="Proteomes" id="UP000324705">
    <property type="component" value="Chromosome 3B"/>
</dbReference>
<feature type="domain" description="ABC transporter" evidence="7">
    <location>
        <begin position="87"/>
        <end position="123"/>
    </location>
</feature>
<keyword evidence="5" id="KW-0472">Membrane</keyword>
<name>A0A9R1S1Y5_TRITD</name>
<dbReference type="InterPro" id="IPR050352">
    <property type="entry name" value="ABCG_transporters"/>
</dbReference>
<dbReference type="InterPro" id="IPR027417">
    <property type="entry name" value="P-loop_NTPase"/>
</dbReference>
<evidence type="ECO:0000313" key="8">
    <source>
        <dbReference type="EMBL" id="VAH78081.1"/>
    </source>
</evidence>
<proteinExistence type="predicted"/>
<dbReference type="PANTHER" id="PTHR48041:SF79">
    <property type="entry name" value="ABC TRANSPORTER G FAMILY MEMBER 5"/>
    <property type="match status" value="1"/>
</dbReference>
<sequence length="144" mass="15163">MHPTGEAPPLLATIQEDDELASQSMKSGGGVESSRCEVEAAGITVSVRPHPLKIWSRPNDLLLDATGDPAALAPLPVSHNSRCRLVLRNVSCRARPGELLAIIGPSGAGKSTLLKILSSRLEPSFSPPTDLRVNDSPVDTAALR</sequence>
<accession>A0A9R1S1Y5</accession>
<reference evidence="8 9" key="1">
    <citation type="submission" date="2017-09" db="EMBL/GenBank/DDBJ databases">
        <authorList>
            <consortium name="International Durum Wheat Genome Sequencing Consortium (IDWGSC)"/>
            <person name="Milanesi L."/>
        </authorList>
    </citation>
    <scope>NUCLEOTIDE SEQUENCE [LARGE SCALE GENOMIC DNA]</scope>
    <source>
        <strain evidence="9">cv. Svevo</strain>
    </source>
</reference>
<dbReference type="GO" id="GO:0016020">
    <property type="term" value="C:membrane"/>
    <property type="evidence" value="ECO:0007669"/>
    <property type="project" value="UniProtKB-SubCell"/>
</dbReference>
<keyword evidence="9" id="KW-1185">Reference proteome</keyword>
<dbReference type="GO" id="GO:0005524">
    <property type="term" value="F:ATP binding"/>
    <property type="evidence" value="ECO:0007669"/>
    <property type="project" value="InterPro"/>
</dbReference>
<evidence type="ECO:0000256" key="6">
    <source>
        <dbReference type="SAM" id="MobiDB-lite"/>
    </source>
</evidence>
<dbReference type="SUPFAM" id="SSF52540">
    <property type="entry name" value="P-loop containing nucleoside triphosphate hydrolases"/>
    <property type="match status" value="1"/>
</dbReference>
<keyword evidence="3" id="KW-0812">Transmembrane</keyword>
<protein>
    <recommendedName>
        <fullName evidence="7">ABC transporter domain-containing protein</fullName>
    </recommendedName>
</protein>
<dbReference type="Gene3D" id="3.40.50.300">
    <property type="entry name" value="P-loop containing nucleotide triphosphate hydrolases"/>
    <property type="match status" value="1"/>
</dbReference>
<evidence type="ECO:0000256" key="4">
    <source>
        <dbReference type="ARBA" id="ARBA00022989"/>
    </source>
</evidence>
<evidence type="ECO:0000256" key="1">
    <source>
        <dbReference type="ARBA" id="ARBA00004141"/>
    </source>
</evidence>
<evidence type="ECO:0000259" key="7">
    <source>
        <dbReference type="Pfam" id="PF00005"/>
    </source>
</evidence>
<organism evidence="8 9">
    <name type="scientific">Triticum turgidum subsp. durum</name>
    <name type="common">Durum wheat</name>
    <name type="synonym">Triticum durum</name>
    <dbReference type="NCBI Taxonomy" id="4567"/>
    <lineage>
        <taxon>Eukaryota</taxon>
        <taxon>Viridiplantae</taxon>
        <taxon>Streptophyta</taxon>
        <taxon>Embryophyta</taxon>
        <taxon>Tracheophyta</taxon>
        <taxon>Spermatophyta</taxon>
        <taxon>Magnoliopsida</taxon>
        <taxon>Liliopsida</taxon>
        <taxon>Poales</taxon>
        <taxon>Poaceae</taxon>
        <taxon>BOP clade</taxon>
        <taxon>Pooideae</taxon>
        <taxon>Triticodae</taxon>
        <taxon>Triticeae</taxon>
        <taxon>Triticinae</taxon>
        <taxon>Triticum</taxon>
    </lineage>
</organism>
<evidence type="ECO:0000256" key="3">
    <source>
        <dbReference type="ARBA" id="ARBA00022692"/>
    </source>
</evidence>
<dbReference type="GO" id="GO:0016887">
    <property type="term" value="F:ATP hydrolysis activity"/>
    <property type="evidence" value="ECO:0007669"/>
    <property type="project" value="InterPro"/>
</dbReference>
<evidence type="ECO:0000256" key="5">
    <source>
        <dbReference type="ARBA" id="ARBA00023136"/>
    </source>
</evidence>
<feature type="region of interest" description="Disordered" evidence="6">
    <location>
        <begin position="124"/>
        <end position="144"/>
    </location>
</feature>
<dbReference type="AlphaFoldDB" id="A0A9R1S1Y5"/>
<keyword evidence="2" id="KW-0813">Transport</keyword>
<dbReference type="Gramene" id="TRITD3Bv1G140540.1">
    <property type="protein sequence ID" value="TRITD3Bv1G140540.1"/>
    <property type="gene ID" value="TRITD3Bv1G140540"/>
</dbReference>
<evidence type="ECO:0000313" key="9">
    <source>
        <dbReference type="Proteomes" id="UP000324705"/>
    </source>
</evidence>